<dbReference type="Proteomes" id="UP000433788">
    <property type="component" value="Unassembled WGS sequence"/>
</dbReference>
<gene>
    <name evidence="2" type="ORF">GH984_04145</name>
</gene>
<feature type="region of interest" description="Disordered" evidence="1">
    <location>
        <begin position="30"/>
        <end position="55"/>
    </location>
</feature>
<dbReference type="AlphaFoldDB" id="A0A6N7QR67"/>
<organism evidence="2 3">
    <name type="scientific">Spiribacter salilacus</name>
    <dbReference type="NCBI Taxonomy" id="2664894"/>
    <lineage>
        <taxon>Bacteria</taxon>
        <taxon>Pseudomonadati</taxon>
        <taxon>Pseudomonadota</taxon>
        <taxon>Gammaproteobacteria</taxon>
        <taxon>Chromatiales</taxon>
        <taxon>Ectothiorhodospiraceae</taxon>
        <taxon>Spiribacter</taxon>
    </lineage>
</organism>
<evidence type="ECO:0000313" key="2">
    <source>
        <dbReference type="EMBL" id="MRH77889.1"/>
    </source>
</evidence>
<name>A0A6N7QR67_9GAMM</name>
<accession>A0A6N7QR67</accession>
<dbReference type="PROSITE" id="PS51257">
    <property type="entry name" value="PROKAR_LIPOPROTEIN"/>
    <property type="match status" value="1"/>
</dbReference>
<evidence type="ECO:0000313" key="3">
    <source>
        <dbReference type="Proteomes" id="UP000433788"/>
    </source>
</evidence>
<keyword evidence="3" id="KW-1185">Reference proteome</keyword>
<comment type="caution">
    <text evidence="2">The sequence shown here is derived from an EMBL/GenBank/DDBJ whole genome shotgun (WGS) entry which is preliminary data.</text>
</comment>
<dbReference type="RefSeq" id="WP_153718944.1">
    <property type="nucleotide sequence ID" value="NZ_WJPP01000002.1"/>
</dbReference>
<dbReference type="InterPro" id="IPR042268">
    <property type="entry name" value="BamC_C"/>
</dbReference>
<reference evidence="2 3" key="1">
    <citation type="submission" date="2019-11" db="EMBL/GenBank/DDBJ databases">
        <authorList>
            <person name="Zhang X.Y."/>
        </authorList>
    </citation>
    <scope>NUCLEOTIDE SEQUENCE [LARGE SCALE GENOMIC DNA]</scope>
    <source>
        <strain evidence="2 3">C176</strain>
    </source>
</reference>
<evidence type="ECO:0008006" key="4">
    <source>
        <dbReference type="Google" id="ProtNLM"/>
    </source>
</evidence>
<protein>
    <recommendedName>
        <fullName evidence="4">Outer membrane protein assembly factor BamC</fullName>
    </recommendedName>
</protein>
<evidence type="ECO:0000256" key="1">
    <source>
        <dbReference type="SAM" id="MobiDB-lite"/>
    </source>
</evidence>
<sequence>MKSVGLGFVVLILAGLLSACGGGRELSPEQQAQQALLTPPNLLEDRTRSSTQASDADIDFEQIDVSQGLSLGVPPDAGWAIVGRALIRSGFAIVESDADASTHLIRYAESEDGVGRFILRVTDRPIGERGVGSQVVVENEDGSAPPAPVARQILGVLAEQLRP</sequence>
<dbReference type="Gene3D" id="3.30.310.170">
    <property type="entry name" value="Outer membrane protein assembly factor BamC"/>
    <property type="match status" value="1"/>
</dbReference>
<proteinExistence type="predicted"/>
<dbReference type="EMBL" id="WJPP01000002">
    <property type="protein sequence ID" value="MRH77889.1"/>
    <property type="molecule type" value="Genomic_DNA"/>
</dbReference>